<evidence type="ECO:0000313" key="2">
    <source>
        <dbReference type="EMBL" id="JAR87120.1"/>
    </source>
</evidence>
<reference evidence="2" key="1">
    <citation type="submission" date="2016-03" db="EMBL/GenBank/DDBJ databases">
        <title>Gut transcriptome analysis on engorged females of Ornithodoros mimon (Acari: Argasidae) and phylogenetic inferences of soft ticks.</title>
        <authorList>
            <person name="Landulfo G.A."/>
            <person name="Giovanni D."/>
            <person name="Carvalho E."/>
            <person name="Junqueira-de-Azevedo I."/>
            <person name="Patane J."/>
            <person name="Mendoca R."/>
            <person name="Barros-Battesti D."/>
        </authorList>
    </citation>
    <scope>NUCLEOTIDE SEQUENCE</scope>
    <source>
        <strain evidence="2">Females</strain>
        <tissue evidence="2">Gut</tissue>
    </source>
</reference>
<feature type="compositionally biased region" description="Low complexity" evidence="1">
    <location>
        <begin position="77"/>
        <end position="90"/>
    </location>
</feature>
<feature type="non-terminal residue" evidence="2">
    <location>
        <position position="1"/>
    </location>
</feature>
<sequence length="243" mass="26838">NSVQYPVYAYVSSELPADLHKVTSVKPDPERQSQPCVPHLVTLPKHYKKRLQVEGDLKVEATEKTSCGRSSIDGEETMSSSSLSTLSGLEDASVPSTEEEYEGVELRGLYTVLERHSVDDKAKQDILHEVHSIINECRKRFSEASTLYHPLASKDMYPHPPKALRSQCNTPPSRATPNKVLNPFLVHLPKDAKAVGDKNHVSSSPVADYVCNNNNSSSGHKELPNHNNNVPRPLVDKKVLVAA</sequence>
<protein>
    <submittedName>
        <fullName evidence="2">Uncharacterized protein</fullName>
    </submittedName>
</protein>
<accession>A0A147B8M3</accession>
<dbReference type="EMBL" id="GEIB01000924">
    <property type="protein sequence ID" value="JAR87120.1"/>
    <property type="molecule type" value="Transcribed_RNA"/>
</dbReference>
<name>A0A147B8M3_9ACAR</name>
<dbReference type="AlphaFoldDB" id="A0A147B8M3"/>
<proteinExistence type="predicted"/>
<feature type="region of interest" description="Disordered" evidence="1">
    <location>
        <begin position="66"/>
        <end position="100"/>
    </location>
</feature>
<organism evidence="2">
    <name type="scientific">Alectorobius mimon</name>
    <dbReference type="NCBI Taxonomy" id="360319"/>
    <lineage>
        <taxon>Eukaryota</taxon>
        <taxon>Metazoa</taxon>
        <taxon>Ecdysozoa</taxon>
        <taxon>Arthropoda</taxon>
        <taxon>Chelicerata</taxon>
        <taxon>Arachnida</taxon>
        <taxon>Acari</taxon>
        <taxon>Parasitiformes</taxon>
        <taxon>Ixodida</taxon>
        <taxon>Ixodoidea</taxon>
        <taxon>Argasidae</taxon>
        <taxon>Ornithodorinae</taxon>
        <taxon>Alectorobius</taxon>
    </lineage>
</organism>
<evidence type="ECO:0000256" key="1">
    <source>
        <dbReference type="SAM" id="MobiDB-lite"/>
    </source>
</evidence>